<keyword evidence="3 7" id="KW-0812">Transmembrane</keyword>
<dbReference type="GO" id="GO:0022857">
    <property type="term" value="F:transmembrane transporter activity"/>
    <property type="evidence" value="ECO:0007669"/>
    <property type="project" value="InterPro"/>
</dbReference>
<feature type="transmembrane region" description="Helical" evidence="7">
    <location>
        <begin position="127"/>
        <end position="145"/>
    </location>
</feature>
<evidence type="ECO:0000259" key="8">
    <source>
        <dbReference type="PROSITE" id="PS50850"/>
    </source>
</evidence>
<proteinExistence type="predicted"/>
<dbReference type="AlphaFoldDB" id="A0A9X0R3R0"/>
<evidence type="ECO:0000256" key="6">
    <source>
        <dbReference type="SAM" id="MobiDB-lite"/>
    </source>
</evidence>
<feature type="transmembrane region" description="Helical" evidence="7">
    <location>
        <begin position="71"/>
        <end position="92"/>
    </location>
</feature>
<evidence type="ECO:0000256" key="4">
    <source>
        <dbReference type="ARBA" id="ARBA00022989"/>
    </source>
</evidence>
<dbReference type="InterPro" id="IPR020846">
    <property type="entry name" value="MFS_dom"/>
</dbReference>
<name>A0A9X0R3R0_9PROT</name>
<dbReference type="Pfam" id="PF07690">
    <property type="entry name" value="MFS_1"/>
    <property type="match status" value="1"/>
</dbReference>
<feature type="transmembrane region" description="Helical" evidence="7">
    <location>
        <begin position="191"/>
        <end position="214"/>
    </location>
</feature>
<dbReference type="RefSeq" id="WP_186772716.1">
    <property type="nucleotide sequence ID" value="NZ_JACOMF010000038.1"/>
</dbReference>
<feature type="transmembrane region" description="Helical" evidence="7">
    <location>
        <begin position="371"/>
        <end position="390"/>
    </location>
</feature>
<dbReference type="PANTHER" id="PTHR43124:SF3">
    <property type="entry name" value="CHLORAMPHENICOL EFFLUX PUMP RV0191"/>
    <property type="match status" value="1"/>
</dbReference>
<comment type="caution">
    <text evidence="9">The sequence shown here is derived from an EMBL/GenBank/DDBJ whole genome shotgun (WGS) entry which is preliminary data.</text>
</comment>
<evidence type="ECO:0000256" key="5">
    <source>
        <dbReference type="ARBA" id="ARBA00023136"/>
    </source>
</evidence>
<evidence type="ECO:0000256" key="7">
    <source>
        <dbReference type="SAM" id="Phobius"/>
    </source>
</evidence>
<feature type="transmembrane region" description="Helical" evidence="7">
    <location>
        <begin position="312"/>
        <end position="330"/>
    </location>
</feature>
<dbReference type="EMBL" id="JACOMF010000038">
    <property type="protein sequence ID" value="MBC4017962.1"/>
    <property type="molecule type" value="Genomic_DNA"/>
</dbReference>
<dbReference type="PROSITE" id="PS50850">
    <property type="entry name" value="MFS"/>
    <property type="match status" value="1"/>
</dbReference>
<dbReference type="InterPro" id="IPR050189">
    <property type="entry name" value="MFS_Efflux_Transporters"/>
</dbReference>
<evidence type="ECO:0000256" key="3">
    <source>
        <dbReference type="ARBA" id="ARBA00022692"/>
    </source>
</evidence>
<gene>
    <name evidence="9" type="ORF">H7965_21920</name>
</gene>
<comment type="subcellular location">
    <subcellularLocation>
        <location evidence="1">Cell membrane</location>
        <topology evidence="1">Multi-pass membrane protein</topology>
    </subcellularLocation>
</comment>
<dbReference type="Gene3D" id="1.20.1250.20">
    <property type="entry name" value="MFS general substrate transporter like domains"/>
    <property type="match status" value="1"/>
</dbReference>
<dbReference type="PANTHER" id="PTHR43124">
    <property type="entry name" value="PURINE EFFLUX PUMP PBUE"/>
    <property type="match status" value="1"/>
</dbReference>
<protein>
    <submittedName>
        <fullName evidence="9">MFS transporter</fullName>
    </submittedName>
</protein>
<feature type="transmembrane region" description="Helical" evidence="7">
    <location>
        <begin position="157"/>
        <end position="179"/>
    </location>
</feature>
<feature type="domain" description="Major facilitator superfamily (MFS) profile" evidence="8">
    <location>
        <begin position="36"/>
        <end position="432"/>
    </location>
</feature>
<dbReference type="Proteomes" id="UP000600101">
    <property type="component" value="Unassembled WGS sequence"/>
</dbReference>
<evidence type="ECO:0000256" key="1">
    <source>
        <dbReference type="ARBA" id="ARBA00004651"/>
    </source>
</evidence>
<dbReference type="InterPro" id="IPR036259">
    <property type="entry name" value="MFS_trans_sf"/>
</dbReference>
<evidence type="ECO:0000313" key="10">
    <source>
        <dbReference type="Proteomes" id="UP000600101"/>
    </source>
</evidence>
<keyword evidence="4 7" id="KW-1133">Transmembrane helix</keyword>
<evidence type="ECO:0000313" key="9">
    <source>
        <dbReference type="EMBL" id="MBC4017962.1"/>
    </source>
</evidence>
<dbReference type="SUPFAM" id="SSF103473">
    <property type="entry name" value="MFS general substrate transporter"/>
    <property type="match status" value="1"/>
</dbReference>
<keyword evidence="5 7" id="KW-0472">Membrane</keyword>
<keyword evidence="10" id="KW-1185">Reference proteome</keyword>
<feature type="transmembrane region" description="Helical" evidence="7">
    <location>
        <begin position="241"/>
        <end position="262"/>
    </location>
</feature>
<accession>A0A9X0R3R0</accession>
<feature type="transmembrane region" description="Helical" evidence="7">
    <location>
        <begin position="336"/>
        <end position="359"/>
    </location>
</feature>
<reference evidence="9" key="1">
    <citation type="submission" date="2020-08" db="EMBL/GenBank/DDBJ databases">
        <authorList>
            <person name="Hu Y."/>
            <person name="Nguyen S.V."/>
            <person name="Li F."/>
            <person name="Fanning S."/>
        </authorList>
    </citation>
    <scope>NUCLEOTIDE SEQUENCE</scope>
    <source>
        <strain evidence="9">SYSU D8009</strain>
    </source>
</reference>
<dbReference type="InterPro" id="IPR011701">
    <property type="entry name" value="MFS"/>
</dbReference>
<feature type="transmembrane region" description="Helical" evidence="7">
    <location>
        <begin position="410"/>
        <end position="430"/>
    </location>
</feature>
<evidence type="ECO:0000256" key="2">
    <source>
        <dbReference type="ARBA" id="ARBA00022475"/>
    </source>
</evidence>
<feature type="transmembrane region" description="Helical" evidence="7">
    <location>
        <begin position="104"/>
        <end position="121"/>
    </location>
</feature>
<sequence length="432" mass="45270">MPDSEKAAPAGLDRPRRHPAPSTEAGPAIRNRFLRISLPFAGMGFLNQASRSVVATVGPAMALEFGLSASGLGALAAVFFAAYALTQLPVGLAIDLYGARRVQMWLALVAALGFALCALAPDPGLLGVARFVTGIGIAGALIGLMKANIQWYPPQRLAAVTGAGVFIGAAGGLAATVPVQLLLPVIGWRGVFLGLAGLGCCVSLWIALSVPHVVPGAKPVPRRRLAVEIGEFARIFRHPEFLRYMPAMALLSGLVFTYQGLWAGPWLRDVGGLEDGPRAQVLLFYALGMMTGHLLGGHLASAAQAQGMDPMLVPFTGLGAMLLVQVALIAQPRDPLALHALWFAFACVGSCGPVAYAVLAQRFPPELTGRVATALNGSMLALVFVLQNVIGLILDLWPRTATGGWDPAGYSWALGLTLAAQVLTVVWLRLAR</sequence>
<dbReference type="GO" id="GO:0005886">
    <property type="term" value="C:plasma membrane"/>
    <property type="evidence" value="ECO:0007669"/>
    <property type="project" value="UniProtKB-SubCell"/>
</dbReference>
<keyword evidence="2" id="KW-1003">Cell membrane</keyword>
<organism evidence="9 10">
    <name type="scientific">Siccirubricoccus deserti</name>
    <dbReference type="NCBI Taxonomy" id="2013562"/>
    <lineage>
        <taxon>Bacteria</taxon>
        <taxon>Pseudomonadati</taxon>
        <taxon>Pseudomonadota</taxon>
        <taxon>Alphaproteobacteria</taxon>
        <taxon>Acetobacterales</taxon>
        <taxon>Roseomonadaceae</taxon>
        <taxon>Siccirubricoccus</taxon>
    </lineage>
</organism>
<feature type="transmembrane region" description="Helical" evidence="7">
    <location>
        <begin position="282"/>
        <end position="300"/>
    </location>
</feature>
<feature type="region of interest" description="Disordered" evidence="6">
    <location>
        <begin position="1"/>
        <end position="25"/>
    </location>
</feature>